<evidence type="ECO:0008006" key="4">
    <source>
        <dbReference type="Google" id="ProtNLM"/>
    </source>
</evidence>
<dbReference type="InterPro" id="IPR039535">
    <property type="entry name" value="ASST-like"/>
</dbReference>
<dbReference type="InterPro" id="IPR011047">
    <property type="entry name" value="Quinoprotein_ADH-like_sf"/>
</dbReference>
<proteinExistence type="predicted"/>
<organism evidence="2 3">
    <name type="scientific">Penicillium frequentans</name>
    <dbReference type="NCBI Taxonomy" id="3151616"/>
    <lineage>
        <taxon>Eukaryota</taxon>
        <taxon>Fungi</taxon>
        <taxon>Dikarya</taxon>
        <taxon>Ascomycota</taxon>
        <taxon>Pezizomycotina</taxon>
        <taxon>Eurotiomycetes</taxon>
        <taxon>Eurotiomycetidae</taxon>
        <taxon>Eurotiales</taxon>
        <taxon>Aspergillaceae</taxon>
        <taxon>Penicillium</taxon>
    </lineage>
</organism>
<protein>
    <recommendedName>
        <fullName evidence="4">ASST-domain-containing protein</fullName>
    </recommendedName>
</protein>
<evidence type="ECO:0000256" key="1">
    <source>
        <dbReference type="SAM" id="Phobius"/>
    </source>
</evidence>
<keyword evidence="1" id="KW-1133">Transmembrane helix</keyword>
<dbReference type="Proteomes" id="UP001220324">
    <property type="component" value="Unassembled WGS sequence"/>
</dbReference>
<gene>
    <name evidence="2" type="ORF">N7494_004163</name>
</gene>
<dbReference type="PANTHER" id="PTHR35340:SF5">
    <property type="entry name" value="ASST-DOMAIN-CONTAINING PROTEIN"/>
    <property type="match status" value="1"/>
</dbReference>
<sequence length="612" mass="68659">MLFSRSVWPWRRRYGKQAIASWLFILITLIVALRFLALPNLQRLHLQIGVSLFDDGFYGFYPTRKYVSFEYESPAVELATWSPRCSNDYTFMAPHGNAVENPGAMILDSLGNLVWMMKPRSDKIQDFRVQEYLGEQYLTYWHGKADGGHGRGAWSMLDSTYTHRFEVKAVGDHDGDMHDFQITKNGTAMVIVYDVQPTDLSALGGPEYGYFSECLFQEIDIATGDLIFEWRMSEHVPLNASYEQLQGRGLSFSDPYDVFHMNSIDKDSAGNYLISARHTHSITSIDGKTGEVLWTLGGKLNDFADASEGQATNFCWQHDARWRGEHTLTLFDNTAETFMDGPTESRGMTVELDTDNLIATLRSEYYHPEGIRATSQGNMQVLADSGNVLVAWGHCAAFTEFSSDGEMLCDTHFAPSNWFQLGQAVSYRIAKGSWAGQPDTSPQGVMAGGSVYVNWNGATEVAYWRLELWDGVDMKEMKFRPQNLIEKDGFETEIELPTNLPHVYFRVAALNNKRELLGATDTLGRQSNGGSSPAVSLSSGVVLSILMIACCALLGVYWIWKRCTYRKSRMASGYKPVPLGVSEINFEHNEEAQSFLRTPLAPGKTPTLRSPS</sequence>
<dbReference type="SUPFAM" id="SSF50998">
    <property type="entry name" value="Quinoprotein alcohol dehydrogenase-like"/>
    <property type="match status" value="1"/>
</dbReference>
<dbReference type="PANTHER" id="PTHR35340">
    <property type="entry name" value="PQQ ENZYME REPEAT PROTEIN-RELATED"/>
    <property type="match status" value="1"/>
</dbReference>
<feature type="transmembrane region" description="Helical" evidence="1">
    <location>
        <begin position="541"/>
        <end position="560"/>
    </location>
</feature>
<dbReference type="Pfam" id="PF14269">
    <property type="entry name" value="Arylsulfotran_2"/>
    <property type="match status" value="1"/>
</dbReference>
<dbReference type="InterPro" id="IPR053143">
    <property type="entry name" value="Arylsulfate_ST"/>
</dbReference>
<evidence type="ECO:0000313" key="2">
    <source>
        <dbReference type="EMBL" id="KAJ5546578.1"/>
    </source>
</evidence>
<dbReference type="AlphaFoldDB" id="A0AAD6D2I8"/>
<reference evidence="2 3" key="1">
    <citation type="journal article" date="2023" name="IMA Fungus">
        <title>Comparative genomic study of the Penicillium genus elucidates a diverse pangenome and 15 lateral gene transfer events.</title>
        <authorList>
            <person name="Petersen C."/>
            <person name="Sorensen T."/>
            <person name="Nielsen M.R."/>
            <person name="Sondergaard T.E."/>
            <person name="Sorensen J.L."/>
            <person name="Fitzpatrick D.A."/>
            <person name="Frisvad J.C."/>
            <person name="Nielsen K.L."/>
        </authorList>
    </citation>
    <scope>NUCLEOTIDE SEQUENCE [LARGE SCALE GENOMIC DNA]</scope>
    <source>
        <strain evidence="2 3">IBT 35679</strain>
    </source>
</reference>
<name>A0AAD6D2I8_9EURO</name>
<comment type="caution">
    <text evidence="2">The sequence shown here is derived from an EMBL/GenBank/DDBJ whole genome shotgun (WGS) entry which is preliminary data.</text>
</comment>
<accession>A0AAD6D2I8</accession>
<keyword evidence="1" id="KW-0812">Transmembrane</keyword>
<evidence type="ECO:0000313" key="3">
    <source>
        <dbReference type="Proteomes" id="UP001220324"/>
    </source>
</evidence>
<dbReference type="EMBL" id="JAQIZZ010000003">
    <property type="protein sequence ID" value="KAJ5546578.1"/>
    <property type="molecule type" value="Genomic_DNA"/>
</dbReference>
<feature type="transmembrane region" description="Helical" evidence="1">
    <location>
        <begin position="20"/>
        <end position="38"/>
    </location>
</feature>
<keyword evidence="1" id="KW-0472">Membrane</keyword>
<keyword evidence="3" id="KW-1185">Reference proteome</keyword>